<sequence length="573" mass="58726">MGEQQRGEPGAPRGPRGPLSVLDRHALRLWAVRSRAALAERREEIDALNVFPVPDGDTGTNMFLTLDSAVERSVAAEPEEELTAFARAAVLGARGNSGVIVSQLVRGLLDVVERPAHDGGADAGIVAQAFRRASDLAYACVGDPAEGTILTVARSAAEAAEARARQAQASLSAVVDAAVAAARAALDRTPTQLAALRTAGVVDAGASGLVTVLDALKRVVDGGGSDVDDPRDGDQADPAAEADRLAALAREAHDGPEVGEDYRGPQHEVMLVLHLSTTAAVDHLRSALGALGDSVVVAVDGDLARVHVHADDPDAVLRAADQAGAVSGVTVTDLHAQAATVRESREATGALAAQDGPLVVVCTDGRGLRELFVDEGALVVPSSPGARASVGAIVDVVEHHPDRPVLLLPNDPDVLLTATSAADELTTAGREVHVVPSRSDVAGLACLAVLDRGAPAHEAAEAMRTAVEEVRSGAIARAARDASTAAGPCRTGDLLGIVEGDIVLVGQSAAAVGTELLDRLLEQGGELVTLVTAGLPDADVAAVREHLTRRWPDVEVGVHRGGQAAYLLMVGVE</sequence>
<dbReference type="PANTHER" id="PTHR33434">
    <property type="entry name" value="DEGV DOMAIN-CONTAINING PROTEIN DR_1986-RELATED"/>
    <property type="match status" value="1"/>
</dbReference>
<organism evidence="2 3">
    <name type="scientific">Arsenicicoccus cauae</name>
    <dbReference type="NCBI Taxonomy" id="2663847"/>
    <lineage>
        <taxon>Bacteria</taxon>
        <taxon>Bacillati</taxon>
        <taxon>Actinomycetota</taxon>
        <taxon>Actinomycetes</taxon>
        <taxon>Micrococcales</taxon>
        <taxon>Intrasporangiaceae</taxon>
        <taxon>Arsenicicoccus</taxon>
    </lineage>
</organism>
<protein>
    <submittedName>
        <fullName evidence="2">DAK2 domain-containing protein</fullName>
    </submittedName>
</protein>
<dbReference type="RefSeq" id="WP_154593422.1">
    <property type="nucleotide sequence ID" value="NZ_WLVL01000037.1"/>
</dbReference>
<dbReference type="InterPro" id="IPR048394">
    <property type="entry name" value="FakA-like_M"/>
</dbReference>
<proteinExistence type="predicted"/>
<dbReference type="SMART" id="SM01121">
    <property type="entry name" value="Dak1_2"/>
    <property type="match status" value="1"/>
</dbReference>
<dbReference type="Gene3D" id="1.25.40.340">
    <property type="match status" value="1"/>
</dbReference>
<dbReference type="InterPro" id="IPR004007">
    <property type="entry name" value="DhaL_dom"/>
</dbReference>
<dbReference type="InterPro" id="IPR019986">
    <property type="entry name" value="YloV-like"/>
</dbReference>
<dbReference type="Pfam" id="PF02734">
    <property type="entry name" value="Dak2"/>
    <property type="match status" value="1"/>
</dbReference>
<comment type="caution">
    <text evidence="2">The sequence shown here is derived from an EMBL/GenBank/DDBJ whole genome shotgun (WGS) entry which is preliminary data.</text>
</comment>
<dbReference type="EMBL" id="WLVL01000037">
    <property type="protein sequence ID" value="MTB72141.1"/>
    <property type="molecule type" value="Genomic_DNA"/>
</dbReference>
<dbReference type="NCBIfam" id="TIGR03599">
    <property type="entry name" value="YloV"/>
    <property type="match status" value="1"/>
</dbReference>
<dbReference type="InterPro" id="IPR036117">
    <property type="entry name" value="DhaL_dom_sf"/>
</dbReference>
<dbReference type="InterPro" id="IPR033470">
    <property type="entry name" value="FakA-like_C"/>
</dbReference>
<dbReference type="SMART" id="SM01120">
    <property type="entry name" value="Dak2"/>
    <property type="match status" value="1"/>
</dbReference>
<dbReference type="GO" id="GO:0004371">
    <property type="term" value="F:glycerone kinase activity"/>
    <property type="evidence" value="ECO:0007669"/>
    <property type="project" value="InterPro"/>
</dbReference>
<feature type="domain" description="DhaL" evidence="1">
    <location>
        <begin position="25"/>
        <end position="218"/>
    </location>
</feature>
<dbReference type="PANTHER" id="PTHR33434:SF4">
    <property type="entry name" value="PHOSPHATASE PROTEIN"/>
    <property type="match status" value="1"/>
</dbReference>
<gene>
    <name evidence="2" type="ORF">GGG17_09200</name>
</gene>
<dbReference type="GO" id="GO:0006071">
    <property type="term" value="P:glycerol metabolic process"/>
    <property type="evidence" value="ECO:0007669"/>
    <property type="project" value="InterPro"/>
</dbReference>
<name>A0A6I3IV13_9MICO</name>
<evidence type="ECO:0000259" key="1">
    <source>
        <dbReference type="PROSITE" id="PS51480"/>
    </source>
</evidence>
<dbReference type="SUPFAM" id="SSF101473">
    <property type="entry name" value="DhaL-like"/>
    <property type="match status" value="1"/>
</dbReference>
<dbReference type="AlphaFoldDB" id="A0A6I3IV13"/>
<dbReference type="PROSITE" id="PS51480">
    <property type="entry name" value="DHAL"/>
    <property type="match status" value="1"/>
</dbReference>
<dbReference type="Pfam" id="PF21645">
    <property type="entry name" value="FakA-like_M"/>
    <property type="match status" value="1"/>
</dbReference>
<dbReference type="InterPro" id="IPR050270">
    <property type="entry name" value="DegV_domain_contain"/>
</dbReference>
<keyword evidence="3" id="KW-1185">Reference proteome</keyword>
<evidence type="ECO:0000313" key="2">
    <source>
        <dbReference type="EMBL" id="MTB72141.1"/>
    </source>
</evidence>
<reference evidence="2 3" key="1">
    <citation type="submission" date="2019-11" db="EMBL/GenBank/DDBJ databases">
        <title>Whole genome sequencing identifies a novel species of the genus Arsenicicoccus isolated from human blood.</title>
        <authorList>
            <person name="Jeong J.H."/>
            <person name="Kweon O.J."/>
            <person name="Kim H.R."/>
            <person name="Kim T.-H."/>
            <person name="Ha S.-M."/>
            <person name="Lee M.-K."/>
        </authorList>
    </citation>
    <scope>NUCLEOTIDE SEQUENCE [LARGE SCALE GENOMIC DNA]</scope>
    <source>
        <strain evidence="2 3">MKL-02</strain>
    </source>
</reference>
<evidence type="ECO:0000313" key="3">
    <source>
        <dbReference type="Proteomes" id="UP000431092"/>
    </source>
</evidence>
<accession>A0A6I3IV13</accession>
<dbReference type="Pfam" id="PF13684">
    <property type="entry name" value="FakA-like_C"/>
    <property type="match status" value="1"/>
</dbReference>
<dbReference type="Proteomes" id="UP000431092">
    <property type="component" value="Unassembled WGS sequence"/>
</dbReference>